<feature type="region of interest" description="Disordered" evidence="13">
    <location>
        <begin position="543"/>
        <end position="625"/>
    </location>
</feature>
<dbReference type="Gene3D" id="3.30.40.10">
    <property type="entry name" value="Zinc/RING finger domain, C3HC4 (zinc finger)"/>
    <property type="match status" value="1"/>
</dbReference>
<evidence type="ECO:0000313" key="17">
    <source>
        <dbReference type="Proteomes" id="UP000033483"/>
    </source>
</evidence>
<keyword evidence="7" id="KW-0479">Metal-binding</keyword>
<name>A0A0F4ZC38_9PEZI</name>
<proteinExistence type="predicted"/>
<evidence type="ECO:0000256" key="13">
    <source>
        <dbReference type="SAM" id="MobiDB-lite"/>
    </source>
</evidence>
<feature type="compositionally biased region" description="Polar residues" evidence="13">
    <location>
        <begin position="587"/>
        <end position="596"/>
    </location>
</feature>
<dbReference type="PANTHER" id="PTHR13145">
    <property type="entry name" value="SSM4 PROTEIN"/>
    <property type="match status" value="1"/>
</dbReference>
<dbReference type="EMBL" id="LAEV01001419">
    <property type="protein sequence ID" value="KKA28114.1"/>
    <property type="molecule type" value="Genomic_DNA"/>
</dbReference>
<evidence type="ECO:0000256" key="10">
    <source>
        <dbReference type="ARBA" id="ARBA00022833"/>
    </source>
</evidence>
<dbReference type="Pfam" id="PF23113">
    <property type="entry name" value="MARCHF6_C"/>
    <property type="match status" value="1"/>
</dbReference>
<comment type="subcellular location">
    <subcellularLocation>
        <location evidence="2">Membrane</location>
        <topology evidence="2">Multi-pass membrane protein</topology>
    </subcellularLocation>
</comment>
<feature type="transmembrane region" description="Helical" evidence="14">
    <location>
        <begin position="1821"/>
        <end position="1844"/>
    </location>
</feature>
<keyword evidence="6 14" id="KW-0812">Transmembrane</keyword>
<feature type="transmembrane region" description="Helical" evidence="14">
    <location>
        <begin position="1876"/>
        <end position="1895"/>
    </location>
</feature>
<dbReference type="GO" id="GO:0005789">
    <property type="term" value="C:endoplasmic reticulum membrane"/>
    <property type="evidence" value="ECO:0007669"/>
    <property type="project" value="TreeGrafter"/>
</dbReference>
<feature type="compositionally biased region" description="Basic and acidic residues" evidence="13">
    <location>
        <begin position="664"/>
        <end position="678"/>
    </location>
</feature>
<dbReference type="FunFam" id="3.30.40.10:FF:000287">
    <property type="entry name" value="RING finger membrane protein"/>
    <property type="match status" value="1"/>
</dbReference>
<feature type="transmembrane region" description="Helical" evidence="14">
    <location>
        <begin position="130"/>
        <end position="150"/>
    </location>
</feature>
<dbReference type="EC" id="2.3.2.27" evidence="4"/>
<dbReference type="SMART" id="SM00744">
    <property type="entry name" value="RINGv"/>
    <property type="match status" value="1"/>
</dbReference>
<keyword evidence="12 14" id="KW-0472">Membrane</keyword>
<feature type="transmembrane region" description="Helical" evidence="14">
    <location>
        <begin position="1453"/>
        <end position="1471"/>
    </location>
</feature>
<dbReference type="SUPFAM" id="SSF57850">
    <property type="entry name" value="RING/U-box"/>
    <property type="match status" value="1"/>
</dbReference>
<evidence type="ECO:0000313" key="16">
    <source>
        <dbReference type="EMBL" id="KKA28114.1"/>
    </source>
</evidence>
<feature type="transmembrane region" description="Helical" evidence="14">
    <location>
        <begin position="1067"/>
        <end position="1090"/>
    </location>
</feature>
<evidence type="ECO:0000256" key="3">
    <source>
        <dbReference type="ARBA" id="ARBA00004906"/>
    </source>
</evidence>
<protein>
    <recommendedName>
        <fullName evidence="4">RING-type E3 ubiquitin transferase</fullName>
        <ecNumber evidence="4">2.3.2.27</ecNumber>
    </recommendedName>
</protein>
<feature type="transmembrane region" description="Helical" evidence="14">
    <location>
        <begin position="1731"/>
        <end position="1755"/>
    </location>
</feature>
<keyword evidence="8" id="KW-0863">Zinc-finger</keyword>
<evidence type="ECO:0000256" key="9">
    <source>
        <dbReference type="ARBA" id="ARBA00022786"/>
    </source>
</evidence>
<feature type="domain" description="RING-CH-type" evidence="15">
    <location>
        <begin position="41"/>
        <end position="102"/>
    </location>
</feature>
<keyword evidence="5" id="KW-0808">Transferase</keyword>
<feature type="transmembrane region" description="Helical" evidence="14">
    <location>
        <begin position="1304"/>
        <end position="1331"/>
    </location>
</feature>
<evidence type="ECO:0000256" key="6">
    <source>
        <dbReference type="ARBA" id="ARBA00022692"/>
    </source>
</evidence>
<evidence type="ECO:0000256" key="4">
    <source>
        <dbReference type="ARBA" id="ARBA00012483"/>
    </source>
</evidence>
<evidence type="ECO:0000256" key="7">
    <source>
        <dbReference type="ARBA" id="ARBA00022723"/>
    </source>
</evidence>
<evidence type="ECO:0000256" key="14">
    <source>
        <dbReference type="SAM" id="Phobius"/>
    </source>
</evidence>
<dbReference type="InterPro" id="IPR011016">
    <property type="entry name" value="Znf_RING-CH"/>
</dbReference>
<feature type="transmembrane region" description="Helical" evidence="14">
    <location>
        <begin position="1673"/>
        <end position="1691"/>
    </location>
</feature>
<accession>A0A0F4ZC38</accession>
<feature type="transmembrane region" description="Helical" evidence="14">
    <location>
        <begin position="1255"/>
        <end position="1273"/>
    </location>
</feature>
<feature type="region of interest" description="Disordered" evidence="13">
    <location>
        <begin position="631"/>
        <end position="650"/>
    </location>
</feature>
<feature type="compositionally biased region" description="Polar residues" evidence="13">
    <location>
        <begin position="637"/>
        <end position="650"/>
    </location>
</feature>
<keyword evidence="11 14" id="KW-1133">Transmembrane helix</keyword>
<evidence type="ECO:0000259" key="15">
    <source>
        <dbReference type="PROSITE" id="PS51292"/>
    </source>
</evidence>
<feature type="region of interest" description="Disordered" evidence="13">
    <location>
        <begin position="707"/>
        <end position="740"/>
    </location>
</feature>
<evidence type="ECO:0000256" key="12">
    <source>
        <dbReference type="ARBA" id="ARBA00023136"/>
    </source>
</evidence>
<gene>
    <name evidence="16" type="ORF">TD95_002316</name>
</gene>
<feature type="compositionally biased region" description="Basic residues" evidence="13">
    <location>
        <begin position="927"/>
        <end position="937"/>
    </location>
</feature>
<feature type="transmembrane region" description="Helical" evidence="14">
    <location>
        <begin position="1022"/>
        <end position="1046"/>
    </location>
</feature>
<feature type="compositionally biased region" description="Acidic residues" evidence="13">
    <location>
        <begin position="900"/>
        <end position="920"/>
    </location>
</feature>
<reference evidence="16 17" key="1">
    <citation type="submission" date="2015-03" db="EMBL/GenBank/DDBJ databases">
        <authorList>
            <person name="Radwan O."/>
            <person name="Al-Naeli F.A."/>
            <person name="Rendon G.A."/>
            <person name="Fields C."/>
        </authorList>
    </citation>
    <scope>NUCLEOTIDE SEQUENCE [LARGE SCALE GENOMIC DNA]</scope>
    <source>
        <strain evidence="16">CR-DP1</strain>
    </source>
</reference>
<keyword evidence="10" id="KW-0862">Zinc</keyword>
<comment type="caution">
    <text evidence="16">The sequence shown here is derived from an EMBL/GenBank/DDBJ whole genome shotgun (WGS) entry which is preliminary data.</text>
</comment>
<evidence type="ECO:0000256" key="11">
    <source>
        <dbReference type="ARBA" id="ARBA00022989"/>
    </source>
</evidence>
<sequence length="1929" mass="217440">MALPHNLDEMRPDLLWNDPATSYTSGQGRNHNSSSGAGAGAASTEMETCRICRCEGTASEPLFYPCKCSGSIKFVHQNCLMEWLSHSQKKYCELCKTPFRFTKLYNPDMPRAVPLLTFSKHAVICLAHNALVWMRAALVASVWLCWLPYLMRRLWTMLFWISDDGLDGIFASPSNFGSVNANEIAVLQGYATSPSSPLTALRYCPPISQLSPAVYDQIVMATDLSGTHSARTYTLTERIIIWFVRFLFPAPRTRAEMAAMTLGAFGTPGQKHTLFGNVRWLRNLTSYPHLNNAIITVLEGQFITVVVVVCFILVILVRDYVVQHQPDLNGRDGGIPVGVPLNPANDRDFEQEALAEDRDLDLELELAAFEQVPPLLLNLEEERRIPLEPALDAFRRDIEMIFLLSTQDLYQGSLSSTLYRGPDAVRLALACMKLTSFDEKADLVQKHTLINYRPSDIDDLDNFLRLLAINESNIGVLWTNMQHERASKWESTLYDAVQEYVATHPNPEDYQIRFQEPMSPKASNGASSSQYAAFNSLDNVIASSSTPETDKTTREMAPGHLNDAAPRHSLRSSLEEFDNDNAGEGPSNFSAHTGNGASVVDKGKTPVRPNEIPQSSTPFGELDLNSPSFMGSAYTRPRSQSDGPTLRSSSSFLANDNWVAEPFGTRHEQSESTAREDDTVPASNNPDIAQAAGWSFTALESQPLFSRTRDEEGAPFLDSSPTNPNSVYSNNIGSSSNHHSRVASGTYIDAEYNASNHDSDWESLPDEPDQEHDHEALFRFSVEDLFNGQMQGFEGARLYPTDEERNHNERHEYLNEQHNHYGHYDERHEQHDEDDHDEQHRQPRYRFVEPADEVLHVEDADIEHQEDHTNQVEDRPQDEVEAFDIAGFEAHAPNANEHEAEWDDEVVSDESDEELDENDAEAAPHHVNVRRQRRRNRQRNEEQEQRRVANLPGIMAQFMWGGIADEPDDDVAAEADANADGANDAGEDDRWLDIRFDDGVDDGFDNEEFEGMMELIGMGGPIFGLFQNAMFCICLVLISLILCVVFPYNIGRMTAWFVANPLRILRLMFAFVSLIQDLVAFVCGMSVYILSFPMFYIGKLAGWEKTSRDVARVLGNSLQLSSDAMGRLGGMFLNEMVMPTEFRSFSMISHASVNTIKHALASSVAFVFISMYKIVTLFLQSLDLLAYPLRWNIPFAWASVANCFSLTIQAVKKVNTADVVARLKNPNTWVISINTTEDYSNLDVNLMYWSGWDRAFVILMGYATLTAMAALYLKRTRVGAGILGLEAHVALVAGLVQAGGVMKVLLIISIEMLLFPLYCGILMDIALLPLFESATLASRFEFAMKNPLTSMFVHWFVGTGYMFHFALFVSMCRKIMRKGVLYFIRDPDDPDFHPIREVLERKFLTQVRKIMFSALVYGTLVIVCLGSVVWGLSYNMPSLFPIHYSSNEPVLEFPIDLLFYNFLMPLAVKFFKPGDGIQAMYKWCFRRSARMLRLTCYMFNERELDEEGDLVGTDGKLMPWYTRAFMEYRIGSGFQSVPLTKFFGSVENARPYYAYEKDQMKLLKTIKENLVEKGQLVPTGRFVYAPASDQVRIVRGERVFIPMKERRLVKGSAPANFTPVYLPPDFYTRVGAFVLCLWLFAAVTGVTLTVIPLAVGRYIFTALLPDHVRTNDIYAFTIGIYVMASVGWLAVRVKEWQVYMQRSWSWLARVFMHPESASRWAALIVKAIKVVYTYTIMILVFPILTAMLVELYVLVPLHSYFYPSPDPANRHVIPIIQTWTLGILYLKLGSRIVSRRYANSRFRRAMRAVTRRGILNPRVGLFTRAFVVPGLVLSLVAIVAPPALMDFTIATNVLAPMSDSAAMRALMYRMSYPLTALWVGLLLGLNAFFGVATAWSNRIRDEAYLIGTRLHNFGEAKAGRGAGRREGAV</sequence>
<evidence type="ECO:0000256" key="8">
    <source>
        <dbReference type="ARBA" id="ARBA00022771"/>
    </source>
</evidence>
<dbReference type="GO" id="GO:0036503">
    <property type="term" value="P:ERAD pathway"/>
    <property type="evidence" value="ECO:0007669"/>
    <property type="project" value="TreeGrafter"/>
</dbReference>
<dbReference type="InterPro" id="IPR056521">
    <property type="entry name" value="MARCHF6-like_C"/>
</dbReference>
<dbReference type="GO" id="GO:0008270">
    <property type="term" value="F:zinc ion binding"/>
    <property type="evidence" value="ECO:0007669"/>
    <property type="project" value="UniProtKB-KW"/>
</dbReference>
<feature type="compositionally biased region" description="Basic and acidic residues" evidence="13">
    <location>
        <begin position="938"/>
        <end position="947"/>
    </location>
</feature>
<comment type="catalytic activity">
    <reaction evidence="1">
        <text>S-ubiquitinyl-[E2 ubiquitin-conjugating enzyme]-L-cysteine + [acceptor protein]-L-lysine = [E2 ubiquitin-conjugating enzyme]-L-cysteine + N(6)-ubiquitinyl-[acceptor protein]-L-lysine.</text>
        <dbReference type="EC" id="2.3.2.27"/>
    </reaction>
</comment>
<feature type="compositionally biased region" description="Polar residues" evidence="13">
    <location>
        <begin position="719"/>
        <end position="728"/>
    </location>
</feature>
<feature type="transmembrane region" description="Helical" evidence="14">
    <location>
        <begin position="1775"/>
        <end position="1794"/>
    </location>
</feature>
<dbReference type="PANTHER" id="PTHR13145:SF0">
    <property type="entry name" value="E3 UBIQUITIN-PROTEIN LIGASE MARCHF6"/>
    <property type="match status" value="1"/>
</dbReference>
<keyword evidence="9" id="KW-0833">Ubl conjugation pathway</keyword>
<feature type="transmembrane region" description="Helical" evidence="14">
    <location>
        <begin position="1351"/>
        <end position="1369"/>
    </location>
</feature>
<dbReference type="GO" id="GO:0061630">
    <property type="term" value="F:ubiquitin protein ligase activity"/>
    <property type="evidence" value="ECO:0007669"/>
    <property type="project" value="UniProtKB-EC"/>
</dbReference>
<comment type="pathway">
    <text evidence="3">Protein modification; protein ubiquitination.</text>
</comment>
<dbReference type="OrthoDB" id="1108038at2759"/>
<feature type="transmembrane region" description="Helical" evidence="14">
    <location>
        <begin position="1191"/>
        <end position="1211"/>
    </location>
</feature>
<dbReference type="InterPro" id="IPR013083">
    <property type="entry name" value="Znf_RING/FYVE/PHD"/>
</dbReference>
<dbReference type="Pfam" id="PF12906">
    <property type="entry name" value="RINGv"/>
    <property type="match status" value="1"/>
</dbReference>
<feature type="transmembrane region" description="Helical" evidence="14">
    <location>
        <begin position="1159"/>
        <end position="1179"/>
    </location>
</feature>
<feature type="transmembrane region" description="Helical" evidence="14">
    <location>
        <begin position="1410"/>
        <end position="1433"/>
    </location>
</feature>
<keyword evidence="17" id="KW-1185">Reference proteome</keyword>
<feature type="region of interest" description="Disordered" evidence="13">
    <location>
        <begin position="893"/>
        <end position="948"/>
    </location>
</feature>
<dbReference type="Proteomes" id="UP000033483">
    <property type="component" value="Unassembled WGS sequence"/>
</dbReference>
<feature type="transmembrane region" description="Helical" evidence="14">
    <location>
        <begin position="1630"/>
        <end position="1653"/>
    </location>
</feature>
<evidence type="ECO:0000256" key="2">
    <source>
        <dbReference type="ARBA" id="ARBA00004141"/>
    </source>
</evidence>
<dbReference type="CDD" id="cd16702">
    <property type="entry name" value="RING_CH-C4HC3_MARCH6"/>
    <property type="match status" value="1"/>
</dbReference>
<evidence type="ECO:0000256" key="5">
    <source>
        <dbReference type="ARBA" id="ARBA00022679"/>
    </source>
</evidence>
<dbReference type="PROSITE" id="PS51292">
    <property type="entry name" value="ZF_RING_CH"/>
    <property type="match status" value="1"/>
</dbReference>
<feature type="region of interest" description="Disordered" evidence="13">
    <location>
        <begin position="663"/>
        <end position="687"/>
    </location>
</feature>
<feature type="transmembrane region" description="Helical" evidence="14">
    <location>
        <begin position="293"/>
        <end position="317"/>
    </location>
</feature>
<evidence type="ECO:0000256" key="1">
    <source>
        <dbReference type="ARBA" id="ARBA00000900"/>
    </source>
</evidence>
<organism evidence="16 17">
    <name type="scientific">Thielaviopsis punctulata</name>
    <dbReference type="NCBI Taxonomy" id="72032"/>
    <lineage>
        <taxon>Eukaryota</taxon>
        <taxon>Fungi</taxon>
        <taxon>Dikarya</taxon>
        <taxon>Ascomycota</taxon>
        <taxon>Pezizomycotina</taxon>
        <taxon>Sordariomycetes</taxon>
        <taxon>Hypocreomycetidae</taxon>
        <taxon>Microascales</taxon>
        <taxon>Ceratocystidaceae</taxon>
        <taxon>Thielaviopsis</taxon>
    </lineage>
</organism>